<dbReference type="WBParaSite" id="GPUH_0002655101-mRNA-1">
    <property type="protein sequence ID" value="GPUH_0002655101-mRNA-1"/>
    <property type="gene ID" value="GPUH_0002655101"/>
</dbReference>
<dbReference type="InterPro" id="IPR024158">
    <property type="entry name" value="Mt_import_TIM15"/>
</dbReference>
<reference evidence="8" key="1">
    <citation type="submission" date="2016-06" db="UniProtKB">
        <authorList>
            <consortium name="WormBaseParasite"/>
        </authorList>
    </citation>
    <scope>IDENTIFICATION</scope>
</reference>
<dbReference type="PANTHER" id="PTHR20922:SF13">
    <property type="entry name" value="DNL-TYPE ZINC FINGER PROTEIN"/>
    <property type="match status" value="1"/>
</dbReference>
<dbReference type="InterPro" id="IPR007853">
    <property type="entry name" value="Znf_DNL-typ"/>
</dbReference>
<keyword evidence="7" id="KW-1185">Reference proteome</keyword>
<keyword evidence="1" id="KW-0479">Metal-binding</keyword>
<evidence type="ECO:0000313" key="6">
    <source>
        <dbReference type="EMBL" id="VDN45674.1"/>
    </source>
</evidence>
<evidence type="ECO:0000313" key="7">
    <source>
        <dbReference type="Proteomes" id="UP000271098"/>
    </source>
</evidence>
<dbReference type="PROSITE" id="PS51501">
    <property type="entry name" value="ZF_DNL"/>
    <property type="match status" value="1"/>
</dbReference>
<dbReference type="GO" id="GO:0008270">
    <property type="term" value="F:zinc ion binding"/>
    <property type="evidence" value="ECO:0007669"/>
    <property type="project" value="UniProtKB-KW"/>
</dbReference>
<reference evidence="6 7" key="2">
    <citation type="submission" date="2018-11" db="EMBL/GenBank/DDBJ databases">
        <authorList>
            <consortium name="Pathogen Informatics"/>
        </authorList>
    </citation>
    <scope>NUCLEOTIDE SEQUENCE [LARGE SCALE GENOMIC DNA]</scope>
</reference>
<evidence type="ECO:0000259" key="5">
    <source>
        <dbReference type="PROSITE" id="PS51501"/>
    </source>
</evidence>
<feature type="domain" description="DNL-type" evidence="5">
    <location>
        <begin position="1"/>
        <end position="78"/>
    </location>
</feature>
<dbReference type="GO" id="GO:0051087">
    <property type="term" value="F:protein-folding chaperone binding"/>
    <property type="evidence" value="ECO:0007669"/>
    <property type="project" value="TreeGrafter"/>
</dbReference>
<dbReference type="GO" id="GO:0030150">
    <property type="term" value="P:protein import into mitochondrial matrix"/>
    <property type="evidence" value="ECO:0007669"/>
    <property type="project" value="TreeGrafter"/>
</dbReference>
<dbReference type="AlphaFoldDB" id="A0A183EZY0"/>
<dbReference type="Proteomes" id="UP000271098">
    <property type="component" value="Unassembled WGS sequence"/>
</dbReference>
<evidence type="ECO:0000256" key="4">
    <source>
        <dbReference type="PROSITE-ProRule" id="PRU00834"/>
    </source>
</evidence>
<dbReference type="EMBL" id="UYRT01111596">
    <property type="protein sequence ID" value="VDN45674.1"/>
    <property type="molecule type" value="Genomic_DNA"/>
</dbReference>
<gene>
    <name evidence="6" type="ORF">GPUH_LOCUS26522</name>
</gene>
<dbReference type="GO" id="GO:0005739">
    <property type="term" value="C:mitochondrion"/>
    <property type="evidence" value="ECO:0007669"/>
    <property type="project" value="TreeGrafter"/>
</dbReference>
<proteinExistence type="predicted"/>
<sequence>MFVWFFSFPRFQGPKFFSKKAYTEGIVIVTCDNCKKHHLIADNLGWFPQSKGLRNIEQILREKGEEIRKGIDLIDFTK</sequence>
<keyword evidence="2 4" id="KW-0863">Zinc-finger</keyword>
<dbReference type="OrthoDB" id="512667at2759"/>
<dbReference type="PANTHER" id="PTHR20922">
    <property type="entry name" value="DNL-TYPE ZINC FINGER PROTEIN"/>
    <property type="match status" value="1"/>
</dbReference>
<protein>
    <submittedName>
        <fullName evidence="8">DNL-type domain-containing protein</fullName>
    </submittedName>
</protein>
<dbReference type="GO" id="GO:0050821">
    <property type="term" value="P:protein stabilization"/>
    <property type="evidence" value="ECO:0007669"/>
    <property type="project" value="TreeGrafter"/>
</dbReference>
<organism evidence="8">
    <name type="scientific">Gongylonema pulchrum</name>
    <dbReference type="NCBI Taxonomy" id="637853"/>
    <lineage>
        <taxon>Eukaryota</taxon>
        <taxon>Metazoa</taxon>
        <taxon>Ecdysozoa</taxon>
        <taxon>Nematoda</taxon>
        <taxon>Chromadorea</taxon>
        <taxon>Rhabditida</taxon>
        <taxon>Spirurina</taxon>
        <taxon>Spiruromorpha</taxon>
        <taxon>Spiruroidea</taxon>
        <taxon>Gongylonematidae</taxon>
        <taxon>Gongylonema</taxon>
    </lineage>
</organism>
<evidence type="ECO:0000256" key="2">
    <source>
        <dbReference type="ARBA" id="ARBA00022771"/>
    </source>
</evidence>
<evidence type="ECO:0000313" key="8">
    <source>
        <dbReference type="WBParaSite" id="GPUH_0002655101-mRNA-1"/>
    </source>
</evidence>
<accession>A0A183EZY0</accession>
<evidence type="ECO:0000256" key="1">
    <source>
        <dbReference type="ARBA" id="ARBA00022723"/>
    </source>
</evidence>
<dbReference type="Pfam" id="PF05180">
    <property type="entry name" value="zf-DNL"/>
    <property type="match status" value="1"/>
</dbReference>
<name>A0A183EZY0_9BILA</name>
<keyword evidence="3" id="KW-0862">Zinc</keyword>
<dbReference type="GO" id="GO:0006457">
    <property type="term" value="P:protein folding"/>
    <property type="evidence" value="ECO:0007669"/>
    <property type="project" value="TreeGrafter"/>
</dbReference>
<evidence type="ECO:0000256" key="3">
    <source>
        <dbReference type="ARBA" id="ARBA00022833"/>
    </source>
</evidence>